<dbReference type="EMBL" id="CP075371">
    <property type="protein sequence ID" value="QVT79643.1"/>
    <property type="molecule type" value="Genomic_DNA"/>
</dbReference>
<dbReference type="Proteomes" id="UP000679307">
    <property type="component" value="Chromosome"/>
</dbReference>
<sequence>MKGLRRRDPMPPVDVAPGERVLAWTTTSDGGVLAGTRDAAYLPGGARLPWEQVESADWDVDEQRFTIAEVGTWGQVRAVHEMAVPDPRTLLELVRERVTASIVLQRHVAVHGKRGVRVIGRRAPSGRHPIVWLTEYDTGVEPEDPTAARAAADALTAARDEVGDTGP</sequence>
<proteinExistence type="predicted"/>
<keyword evidence="2" id="KW-1185">Reference proteome</keyword>
<gene>
    <name evidence="1" type="ORF">ENKNEFLB_02026</name>
</gene>
<evidence type="ECO:0000313" key="2">
    <source>
        <dbReference type="Proteomes" id="UP000679307"/>
    </source>
</evidence>
<reference evidence="1 2" key="1">
    <citation type="submission" date="2021-05" db="EMBL/GenBank/DDBJ databases">
        <title>Complete genome of Nocardioides aquaticus KCTC 9944T isolated from meromictic and hypersaline Ekho Lake, Antarctica.</title>
        <authorList>
            <person name="Hwang K."/>
            <person name="Kim K.M."/>
            <person name="Choe H."/>
        </authorList>
    </citation>
    <scope>NUCLEOTIDE SEQUENCE [LARGE SCALE GENOMIC DNA]</scope>
    <source>
        <strain evidence="1 2">KCTC 9944</strain>
    </source>
</reference>
<protein>
    <submittedName>
        <fullName evidence="1">Uncharacterized protein</fullName>
    </submittedName>
</protein>
<dbReference type="RefSeq" id="WP_214059062.1">
    <property type="nucleotide sequence ID" value="NZ_BAAAHS010000102.1"/>
</dbReference>
<name>A0ABX8EKQ0_9ACTN</name>
<organism evidence="1 2">
    <name type="scientific">Nocardioides aquaticus</name>
    <dbReference type="NCBI Taxonomy" id="160826"/>
    <lineage>
        <taxon>Bacteria</taxon>
        <taxon>Bacillati</taxon>
        <taxon>Actinomycetota</taxon>
        <taxon>Actinomycetes</taxon>
        <taxon>Propionibacteriales</taxon>
        <taxon>Nocardioidaceae</taxon>
        <taxon>Nocardioides</taxon>
    </lineage>
</organism>
<accession>A0ABX8EKQ0</accession>
<evidence type="ECO:0000313" key="1">
    <source>
        <dbReference type="EMBL" id="QVT79643.1"/>
    </source>
</evidence>